<sequence>MRKTDNWLMWVSSAAHSAVVLGEERCRSLLRSDPALSFAAGTATLRGQQHGYGTAQVTGHGPVEQDHDLDTPVHQLQHQVGCGGCSDSPPWQQEPPDHAPIASVPRCSLHVTYTRVESQTKAGHKGFSDPGADYGMDTSHCGVLRSRVPSVPEALTGLLKLGNCQMKYAN</sequence>
<organism evidence="1 2">
    <name type="scientific">Limosa lapponica baueri</name>
    <dbReference type="NCBI Taxonomy" id="1758121"/>
    <lineage>
        <taxon>Eukaryota</taxon>
        <taxon>Metazoa</taxon>
        <taxon>Chordata</taxon>
        <taxon>Craniata</taxon>
        <taxon>Vertebrata</taxon>
        <taxon>Euteleostomi</taxon>
        <taxon>Archelosauria</taxon>
        <taxon>Archosauria</taxon>
        <taxon>Dinosauria</taxon>
        <taxon>Saurischia</taxon>
        <taxon>Theropoda</taxon>
        <taxon>Coelurosauria</taxon>
        <taxon>Aves</taxon>
        <taxon>Neognathae</taxon>
        <taxon>Neoaves</taxon>
        <taxon>Charadriiformes</taxon>
        <taxon>Scolopacidae</taxon>
        <taxon>Limosa</taxon>
    </lineage>
</organism>
<reference evidence="2" key="1">
    <citation type="submission" date="2017-11" db="EMBL/GenBank/DDBJ databases">
        <authorList>
            <person name="Lima N.C."/>
            <person name="Parody-Merino A.M."/>
            <person name="Battley P.F."/>
            <person name="Fidler A.E."/>
            <person name="Prosdocimi F."/>
        </authorList>
    </citation>
    <scope>NUCLEOTIDE SEQUENCE [LARGE SCALE GENOMIC DNA]</scope>
</reference>
<evidence type="ECO:0000313" key="2">
    <source>
        <dbReference type="Proteomes" id="UP000233556"/>
    </source>
</evidence>
<dbReference type="Proteomes" id="UP000233556">
    <property type="component" value="Unassembled WGS sequence"/>
</dbReference>
<name>A0A2I0U596_LIMLA</name>
<reference evidence="2" key="2">
    <citation type="submission" date="2017-12" db="EMBL/GenBank/DDBJ databases">
        <title>Genome sequence of the Bar-tailed Godwit (Limosa lapponica baueri).</title>
        <authorList>
            <person name="Lima N.C.B."/>
            <person name="Parody-Merino A.M."/>
            <person name="Battley P.F."/>
            <person name="Fidler A.E."/>
            <person name="Prosdocimi F."/>
        </authorList>
    </citation>
    <scope>NUCLEOTIDE SEQUENCE [LARGE SCALE GENOMIC DNA]</scope>
</reference>
<gene>
    <name evidence="1" type="ORF">llap_8452</name>
</gene>
<evidence type="ECO:0000313" key="1">
    <source>
        <dbReference type="EMBL" id="PKU41238.1"/>
    </source>
</evidence>
<protein>
    <submittedName>
        <fullName evidence="1">Uncharacterized protein</fullName>
    </submittedName>
</protein>
<keyword evidence="2" id="KW-1185">Reference proteome</keyword>
<dbReference type="EMBL" id="KZ506142">
    <property type="protein sequence ID" value="PKU41238.1"/>
    <property type="molecule type" value="Genomic_DNA"/>
</dbReference>
<dbReference type="AlphaFoldDB" id="A0A2I0U596"/>
<proteinExistence type="predicted"/>
<accession>A0A2I0U596</accession>